<proteinExistence type="predicted"/>
<keyword evidence="2" id="KW-1185">Reference proteome</keyword>
<evidence type="ECO:0000313" key="2">
    <source>
        <dbReference type="Proteomes" id="UP000324222"/>
    </source>
</evidence>
<reference evidence="1 2" key="1">
    <citation type="submission" date="2019-05" db="EMBL/GenBank/DDBJ databases">
        <title>Another draft genome of Portunus trituberculatus and its Hox gene families provides insights of decapod evolution.</title>
        <authorList>
            <person name="Jeong J.-H."/>
            <person name="Song I."/>
            <person name="Kim S."/>
            <person name="Choi T."/>
            <person name="Kim D."/>
            <person name="Ryu S."/>
            <person name="Kim W."/>
        </authorList>
    </citation>
    <scope>NUCLEOTIDE SEQUENCE [LARGE SCALE GENOMIC DNA]</scope>
    <source>
        <tissue evidence="1">Muscle</tissue>
    </source>
</reference>
<sequence>MITSVWSCWVHVNGPQHADTDHKSGDGSLKLIANALSGFRGFTARVTHPDQPLSYPPICPTHLYSLSNPHTHFHLTLSPPVTAAAASLPQPIAPRTQFVRPMFNLRFVFQFCLTLCLRQDGNTISQLHKCP</sequence>
<gene>
    <name evidence="1" type="ORF">E2C01_000279</name>
</gene>
<protein>
    <submittedName>
        <fullName evidence="1">Uncharacterized protein</fullName>
    </submittedName>
</protein>
<evidence type="ECO:0000313" key="1">
    <source>
        <dbReference type="EMBL" id="MPC07713.1"/>
    </source>
</evidence>
<accession>A0A5B7CJ74</accession>
<dbReference type="Proteomes" id="UP000324222">
    <property type="component" value="Unassembled WGS sequence"/>
</dbReference>
<comment type="caution">
    <text evidence="1">The sequence shown here is derived from an EMBL/GenBank/DDBJ whole genome shotgun (WGS) entry which is preliminary data.</text>
</comment>
<dbReference type="AlphaFoldDB" id="A0A5B7CJ74"/>
<name>A0A5B7CJ74_PORTR</name>
<dbReference type="EMBL" id="VSRR010000006">
    <property type="protein sequence ID" value="MPC07713.1"/>
    <property type="molecule type" value="Genomic_DNA"/>
</dbReference>
<organism evidence="1 2">
    <name type="scientific">Portunus trituberculatus</name>
    <name type="common">Swimming crab</name>
    <name type="synonym">Neptunus trituberculatus</name>
    <dbReference type="NCBI Taxonomy" id="210409"/>
    <lineage>
        <taxon>Eukaryota</taxon>
        <taxon>Metazoa</taxon>
        <taxon>Ecdysozoa</taxon>
        <taxon>Arthropoda</taxon>
        <taxon>Crustacea</taxon>
        <taxon>Multicrustacea</taxon>
        <taxon>Malacostraca</taxon>
        <taxon>Eumalacostraca</taxon>
        <taxon>Eucarida</taxon>
        <taxon>Decapoda</taxon>
        <taxon>Pleocyemata</taxon>
        <taxon>Brachyura</taxon>
        <taxon>Eubrachyura</taxon>
        <taxon>Portunoidea</taxon>
        <taxon>Portunidae</taxon>
        <taxon>Portuninae</taxon>
        <taxon>Portunus</taxon>
    </lineage>
</organism>